<comment type="caution">
    <text evidence="1">The sequence shown here is derived from an EMBL/GenBank/DDBJ whole genome shotgun (WGS) entry which is preliminary data.</text>
</comment>
<sequence>MQPFAPFTGVLVLPDRAVFGSTSPVTLGNGEQVATVRWHKWTARARFELLDAAGSAVLASGSRTGFWGRTYQVLDSRQEPVLDLRISGWGLSGRSVITLPGGRVLHAKGNWSARRFAVADEDGAPVARLVTTGSTFSLRPDSLALELTAPVLSIVQGAGLAQCLRAAAEAARDSSAAG</sequence>
<dbReference type="SUPFAM" id="SSF54518">
    <property type="entry name" value="Tubby C-terminal domain-like"/>
    <property type="match status" value="1"/>
</dbReference>
<evidence type="ECO:0000313" key="2">
    <source>
        <dbReference type="Proteomes" id="UP000578112"/>
    </source>
</evidence>
<dbReference type="Pfam" id="PF04525">
    <property type="entry name" value="LOR"/>
    <property type="match status" value="1"/>
</dbReference>
<dbReference type="InterPro" id="IPR025659">
    <property type="entry name" value="Tubby-like_C"/>
</dbReference>
<dbReference type="AlphaFoldDB" id="A0A7W7I0K8"/>
<name>A0A7W7I0K8_9ACTN</name>
<organism evidence="1 2">
    <name type="scientific">Actinoplanes digitatis</name>
    <dbReference type="NCBI Taxonomy" id="1868"/>
    <lineage>
        <taxon>Bacteria</taxon>
        <taxon>Bacillati</taxon>
        <taxon>Actinomycetota</taxon>
        <taxon>Actinomycetes</taxon>
        <taxon>Micromonosporales</taxon>
        <taxon>Micromonosporaceae</taxon>
        <taxon>Actinoplanes</taxon>
    </lineage>
</organism>
<evidence type="ECO:0000313" key="1">
    <source>
        <dbReference type="EMBL" id="MBB4764103.1"/>
    </source>
</evidence>
<reference evidence="1 2" key="1">
    <citation type="submission" date="2020-08" db="EMBL/GenBank/DDBJ databases">
        <title>Sequencing the genomes of 1000 actinobacteria strains.</title>
        <authorList>
            <person name="Klenk H.-P."/>
        </authorList>
    </citation>
    <scope>NUCLEOTIDE SEQUENCE [LARGE SCALE GENOMIC DNA]</scope>
    <source>
        <strain evidence="1 2">DSM 43149</strain>
    </source>
</reference>
<dbReference type="InterPro" id="IPR007612">
    <property type="entry name" value="LOR"/>
</dbReference>
<accession>A0A7W7I0K8</accession>
<gene>
    <name evidence="1" type="ORF">BJ971_004659</name>
</gene>
<dbReference type="RefSeq" id="WP_184995329.1">
    <property type="nucleotide sequence ID" value="NZ_BOMK01000066.1"/>
</dbReference>
<keyword evidence="2" id="KW-1185">Reference proteome</keyword>
<protein>
    <submittedName>
        <fullName evidence="1">Uncharacterized protein</fullName>
    </submittedName>
</protein>
<proteinExistence type="predicted"/>
<dbReference type="EMBL" id="JACHNH010000001">
    <property type="protein sequence ID" value="MBB4764103.1"/>
    <property type="molecule type" value="Genomic_DNA"/>
</dbReference>
<dbReference type="Proteomes" id="UP000578112">
    <property type="component" value="Unassembled WGS sequence"/>
</dbReference>